<dbReference type="PIRSF" id="PIRSF006488">
    <property type="entry name" value="Exonuc_VII_S"/>
    <property type="match status" value="1"/>
</dbReference>
<comment type="catalytic activity">
    <reaction evidence="6">
        <text>Exonucleolytic cleavage in either 5'- to 3'- or 3'- to 5'-direction to yield nucleoside 5'-phosphates.</text>
        <dbReference type="EC" id="3.1.11.6"/>
    </reaction>
</comment>
<accession>A0A1G5Q0W9</accession>
<dbReference type="GO" id="GO:0009318">
    <property type="term" value="C:exodeoxyribonuclease VII complex"/>
    <property type="evidence" value="ECO:0007669"/>
    <property type="project" value="UniProtKB-UniRule"/>
</dbReference>
<dbReference type="GO" id="GO:0005829">
    <property type="term" value="C:cytosol"/>
    <property type="evidence" value="ECO:0007669"/>
    <property type="project" value="TreeGrafter"/>
</dbReference>
<dbReference type="PANTHER" id="PTHR34137:SF1">
    <property type="entry name" value="EXODEOXYRIBONUCLEASE 7 SMALL SUBUNIT"/>
    <property type="match status" value="1"/>
</dbReference>
<evidence type="ECO:0000313" key="7">
    <source>
        <dbReference type="EMBL" id="SCZ55100.1"/>
    </source>
</evidence>
<gene>
    <name evidence="6" type="primary">xseB</name>
    <name evidence="7" type="ORF">SAMN03097708_01075</name>
</gene>
<evidence type="ECO:0000256" key="3">
    <source>
        <dbReference type="ARBA" id="ARBA00022722"/>
    </source>
</evidence>
<dbReference type="InterPro" id="IPR003761">
    <property type="entry name" value="Exonuc_VII_S"/>
</dbReference>
<keyword evidence="2 6" id="KW-0963">Cytoplasm</keyword>
<name>A0A1G5Q0W9_9GAMM</name>
<dbReference type="GO" id="GO:0006308">
    <property type="term" value="P:DNA catabolic process"/>
    <property type="evidence" value="ECO:0007669"/>
    <property type="project" value="UniProtKB-UniRule"/>
</dbReference>
<keyword evidence="4 6" id="KW-0378">Hydrolase</keyword>
<comment type="similarity">
    <text evidence="1 6">Belongs to the XseB family.</text>
</comment>
<dbReference type="HAMAP" id="MF_00337">
    <property type="entry name" value="Exonuc_7_S"/>
    <property type="match status" value="1"/>
</dbReference>
<dbReference type="InterPro" id="IPR037004">
    <property type="entry name" value="Exonuc_VII_ssu_sf"/>
</dbReference>
<evidence type="ECO:0000313" key="8">
    <source>
        <dbReference type="Proteomes" id="UP000199648"/>
    </source>
</evidence>
<evidence type="ECO:0000256" key="2">
    <source>
        <dbReference type="ARBA" id="ARBA00022490"/>
    </source>
</evidence>
<comment type="function">
    <text evidence="6">Bidirectionally degrades single-stranded DNA into large acid-insoluble oligonucleotides, which are then degraded further into small acid-soluble oligonucleotides.</text>
</comment>
<evidence type="ECO:0000256" key="4">
    <source>
        <dbReference type="ARBA" id="ARBA00022801"/>
    </source>
</evidence>
<dbReference type="SUPFAM" id="SSF116842">
    <property type="entry name" value="XseB-like"/>
    <property type="match status" value="1"/>
</dbReference>
<keyword evidence="5 6" id="KW-0269">Exonuclease</keyword>
<comment type="subunit">
    <text evidence="6">Heterooligomer composed of large and small subunits.</text>
</comment>
<dbReference type="Pfam" id="PF02609">
    <property type="entry name" value="Exonuc_VII_S"/>
    <property type="match status" value="1"/>
</dbReference>
<dbReference type="Proteomes" id="UP000199648">
    <property type="component" value="Unassembled WGS sequence"/>
</dbReference>
<evidence type="ECO:0000256" key="1">
    <source>
        <dbReference type="ARBA" id="ARBA00009998"/>
    </source>
</evidence>
<protein>
    <recommendedName>
        <fullName evidence="6">Exodeoxyribonuclease 7 small subunit</fullName>
        <ecNumber evidence="6">3.1.11.6</ecNumber>
    </recommendedName>
    <alternativeName>
        <fullName evidence="6">Exodeoxyribonuclease VII small subunit</fullName>
        <shortName evidence="6">Exonuclease VII small subunit</shortName>
    </alternativeName>
</protein>
<dbReference type="NCBIfam" id="NF002140">
    <property type="entry name" value="PRK00977.1-4"/>
    <property type="match status" value="1"/>
</dbReference>
<sequence length="80" mass="9215">MAKTNSDRFDFERSLEELEQLVERMEHGDLTLEDSLKDFERGIELTRACQKALQEAEQKVQQLVEKSDGEPLEPFEGSGE</sequence>
<dbReference type="EMBL" id="FMWD01000003">
    <property type="protein sequence ID" value="SCZ55100.1"/>
    <property type="molecule type" value="Genomic_DNA"/>
</dbReference>
<evidence type="ECO:0000256" key="5">
    <source>
        <dbReference type="ARBA" id="ARBA00022839"/>
    </source>
</evidence>
<dbReference type="AlphaFoldDB" id="A0A1G5Q0W9"/>
<evidence type="ECO:0000256" key="6">
    <source>
        <dbReference type="HAMAP-Rule" id="MF_00337"/>
    </source>
</evidence>
<comment type="subcellular location">
    <subcellularLocation>
        <location evidence="6">Cytoplasm</location>
    </subcellularLocation>
</comment>
<dbReference type="STRING" id="415747.SAMN03097708_01075"/>
<keyword evidence="3 6" id="KW-0540">Nuclease</keyword>
<organism evidence="7 8">
    <name type="scientific">Thiohalomonas denitrificans</name>
    <dbReference type="NCBI Taxonomy" id="415747"/>
    <lineage>
        <taxon>Bacteria</taxon>
        <taxon>Pseudomonadati</taxon>
        <taxon>Pseudomonadota</taxon>
        <taxon>Gammaproteobacteria</taxon>
        <taxon>Thiohalomonadales</taxon>
        <taxon>Thiohalomonadaceae</taxon>
        <taxon>Thiohalomonas</taxon>
    </lineage>
</organism>
<dbReference type="OrthoDB" id="9801128at2"/>
<dbReference type="NCBIfam" id="TIGR01280">
    <property type="entry name" value="xseB"/>
    <property type="match status" value="1"/>
</dbReference>
<dbReference type="EC" id="3.1.11.6" evidence="6"/>
<proteinExistence type="inferred from homology"/>
<dbReference type="RefSeq" id="WP_092993591.1">
    <property type="nucleotide sequence ID" value="NZ_FMWD01000003.1"/>
</dbReference>
<dbReference type="GO" id="GO:0008855">
    <property type="term" value="F:exodeoxyribonuclease VII activity"/>
    <property type="evidence" value="ECO:0007669"/>
    <property type="project" value="UniProtKB-UniRule"/>
</dbReference>
<keyword evidence="8" id="KW-1185">Reference proteome</keyword>
<dbReference type="PANTHER" id="PTHR34137">
    <property type="entry name" value="EXODEOXYRIBONUCLEASE 7 SMALL SUBUNIT"/>
    <property type="match status" value="1"/>
</dbReference>
<reference evidence="7 8" key="1">
    <citation type="submission" date="2016-10" db="EMBL/GenBank/DDBJ databases">
        <authorList>
            <person name="de Groot N.N."/>
        </authorList>
    </citation>
    <scope>NUCLEOTIDE SEQUENCE [LARGE SCALE GENOMIC DNA]</scope>
    <source>
        <strain evidence="7 8">HLD2</strain>
    </source>
</reference>
<dbReference type="Gene3D" id="1.10.287.1040">
    <property type="entry name" value="Exonuclease VII, small subunit"/>
    <property type="match status" value="1"/>
</dbReference>